<evidence type="ECO:0000256" key="3">
    <source>
        <dbReference type="ARBA" id="ARBA00022833"/>
    </source>
</evidence>
<keyword evidence="3" id="KW-0862">Zinc</keyword>
<feature type="transmembrane region" description="Helical" evidence="6">
    <location>
        <begin position="131"/>
        <end position="152"/>
    </location>
</feature>
<dbReference type="Pfam" id="PF06839">
    <property type="entry name" value="Zn_ribbon_GRF"/>
    <property type="match status" value="1"/>
</dbReference>
<keyword evidence="1" id="KW-0479">Metal-binding</keyword>
<dbReference type="EMBL" id="CP039347">
    <property type="protein sequence ID" value="QCD85574.1"/>
    <property type="molecule type" value="Genomic_DNA"/>
</dbReference>
<keyword evidence="6" id="KW-0812">Transmembrane</keyword>
<keyword evidence="9" id="KW-1185">Reference proteome</keyword>
<keyword evidence="2 4" id="KW-0863">Zinc-finger</keyword>
<feature type="domain" description="GRF-type" evidence="7">
    <location>
        <begin position="34"/>
        <end position="76"/>
    </location>
</feature>
<evidence type="ECO:0000256" key="6">
    <source>
        <dbReference type="SAM" id="Phobius"/>
    </source>
</evidence>
<dbReference type="GO" id="GO:0008270">
    <property type="term" value="F:zinc ion binding"/>
    <property type="evidence" value="ECO:0007669"/>
    <property type="project" value="UniProtKB-KW"/>
</dbReference>
<proteinExistence type="predicted"/>
<keyword evidence="6" id="KW-0472">Membrane</keyword>
<organism evidence="8 9">
    <name type="scientific">Vigna unguiculata</name>
    <name type="common">Cowpea</name>
    <dbReference type="NCBI Taxonomy" id="3917"/>
    <lineage>
        <taxon>Eukaryota</taxon>
        <taxon>Viridiplantae</taxon>
        <taxon>Streptophyta</taxon>
        <taxon>Embryophyta</taxon>
        <taxon>Tracheophyta</taxon>
        <taxon>Spermatophyta</taxon>
        <taxon>Magnoliopsida</taxon>
        <taxon>eudicotyledons</taxon>
        <taxon>Gunneridae</taxon>
        <taxon>Pentapetalae</taxon>
        <taxon>rosids</taxon>
        <taxon>fabids</taxon>
        <taxon>Fabales</taxon>
        <taxon>Fabaceae</taxon>
        <taxon>Papilionoideae</taxon>
        <taxon>50 kb inversion clade</taxon>
        <taxon>NPAAA clade</taxon>
        <taxon>indigoferoid/millettioid clade</taxon>
        <taxon>Phaseoleae</taxon>
        <taxon>Vigna</taxon>
    </lineage>
</organism>
<dbReference type="PANTHER" id="PTHR33248">
    <property type="entry name" value="ZINC ION-BINDING PROTEIN"/>
    <property type="match status" value="1"/>
</dbReference>
<dbReference type="InterPro" id="IPR010666">
    <property type="entry name" value="Znf_GRF"/>
</dbReference>
<dbReference type="AlphaFoldDB" id="A0A4D6LB01"/>
<evidence type="ECO:0000313" key="8">
    <source>
        <dbReference type="EMBL" id="QCD85574.1"/>
    </source>
</evidence>
<dbReference type="Proteomes" id="UP000501690">
    <property type="component" value="Linkage Group LG3"/>
</dbReference>
<feature type="region of interest" description="Disordered" evidence="5">
    <location>
        <begin position="1"/>
        <end position="25"/>
    </location>
</feature>
<evidence type="ECO:0000313" key="9">
    <source>
        <dbReference type="Proteomes" id="UP000501690"/>
    </source>
</evidence>
<evidence type="ECO:0000256" key="2">
    <source>
        <dbReference type="ARBA" id="ARBA00022771"/>
    </source>
</evidence>
<name>A0A4D6LB01_VIGUN</name>
<reference evidence="8 9" key="1">
    <citation type="submission" date="2019-04" db="EMBL/GenBank/DDBJ databases">
        <title>An improved genome assembly and genetic linkage map for asparagus bean, Vigna unguiculata ssp. sesquipedialis.</title>
        <authorList>
            <person name="Xia Q."/>
            <person name="Zhang R."/>
            <person name="Dong Y."/>
        </authorList>
    </citation>
    <scope>NUCLEOTIDE SEQUENCE [LARGE SCALE GENOMIC DNA]</scope>
    <source>
        <tissue evidence="8">Leaf</tissue>
    </source>
</reference>
<accession>A0A4D6LB01</accession>
<dbReference type="PROSITE" id="PS51999">
    <property type="entry name" value="ZF_GRF"/>
    <property type="match status" value="1"/>
</dbReference>
<protein>
    <recommendedName>
        <fullName evidence="7">GRF-type domain-containing protein</fullName>
    </recommendedName>
</protein>
<evidence type="ECO:0000259" key="7">
    <source>
        <dbReference type="PROSITE" id="PS51999"/>
    </source>
</evidence>
<evidence type="ECO:0000256" key="1">
    <source>
        <dbReference type="ARBA" id="ARBA00022723"/>
    </source>
</evidence>
<keyword evidence="6" id="KW-1133">Transmembrane helix</keyword>
<sequence length="157" mass="18233">MKSGSRGIHCTQRSSGSKISQTCSSSSDLTSKLCGCGERLLLLKATTVKNKGRLFLRCRKWVSNSHCNFFEWFNEEDSKYEGNAPDFQDSGRTRIEEDEVCFEKEKVILELIKKNEKLKAKLQEEKKFGRFLQVFFLLSWTLTVVFVFMLLFKFNCN</sequence>
<evidence type="ECO:0000256" key="4">
    <source>
        <dbReference type="PROSITE-ProRule" id="PRU01343"/>
    </source>
</evidence>
<gene>
    <name evidence="8" type="ORF">DEO72_LG3g93</name>
</gene>
<evidence type="ECO:0000256" key="5">
    <source>
        <dbReference type="SAM" id="MobiDB-lite"/>
    </source>
</evidence>